<dbReference type="AlphaFoldDB" id="W8W3M6"/>
<evidence type="ECO:0000313" key="14">
    <source>
        <dbReference type="RGD" id="738051"/>
    </source>
</evidence>
<dbReference type="InterPro" id="IPR017452">
    <property type="entry name" value="GPCR_Rhodpsn_7TM"/>
</dbReference>
<dbReference type="AGR" id="RGD:41298225"/>
<evidence type="ECO:0000256" key="7">
    <source>
        <dbReference type="ARBA" id="ARBA00023224"/>
    </source>
</evidence>
<keyword evidence="2 8" id="KW-0812">Transmembrane</keyword>
<dbReference type="EMBL" id="HG426125">
    <property type="protein sequence ID" value="CDG86243.1"/>
    <property type="molecule type" value="Genomic_DNA"/>
</dbReference>
<dbReference type="PRINTS" id="PR00237">
    <property type="entry name" value="GPCRRHODOPSN"/>
</dbReference>
<evidence type="ECO:0000313" key="12">
    <source>
        <dbReference type="RGD" id="2320559"/>
    </source>
</evidence>
<evidence type="ECO:0000313" key="11">
    <source>
        <dbReference type="EMBL" id="CDG86244.1"/>
    </source>
</evidence>
<evidence type="ECO:0000256" key="1">
    <source>
        <dbReference type="ARBA" id="ARBA00004141"/>
    </source>
</evidence>
<dbReference type="PROSITE" id="PS50262">
    <property type="entry name" value="G_PROTEIN_RECEP_F1_2"/>
    <property type="match status" value="1"/>
</dbReference>
<keyword evidence="5 8" id="KW-0472">Membrane</keyword>
<keyword evidence="7" id="KW-0807">Transducer</keyword>
<evidence type="ECO:0000313" key="10">
    <source>
        <dbReference type="EMBL" id="CDG86243.1"/>
    </source>
</evidence>
<dbReference type="AGR" id="RGD:2320559"/>
<feature type="domain" description="G-protein coupled receptors family 1 profile" evidence="9">
    <location>
        <begin position="78"/>
        <end position="311"/>
    </location>
</feature>
<gene>
    <name evidence="14" type="primary">Mrgprb13</name>
    <name evidence="12" type="synonym">LOC100361204</name>
    <name evidence="13" type="synonym">LOC120093062</name>
    <name evidence="10" type="synonym">Mgrg4</name>
    <name evidence="11" type="synonym">Mgrg5</name>
</gene>
<accession>W8W3M6</accession>
<dbReference type="PRINTS" id="PR02108">
    <property type="entry name" value="MRGPCRFAMILY"/>
</dbReference>
<organism evidence="11">
    <name type="scientific">Rattus norvegicus</name>
    <name type="common">Rat</name>
    <dbReference type="NCBI Taxonomy" id="10116"/>
    <lineage>
        <taxon>Eukaryota</taxon>
        <taxon>Metazoa</taxon>
        <taxon>Chordata</taxon>
        <taxon>Craniata</taxon>
        <taxon>Vertebrata</taxon>
        <taxon>Euteleostomi</taxon>
        <taxon>Mammalia</taxon>
        <taxon>Eutheria</taxon>
        <taxon>Euarchontoglires</taxon>
        <taxon>Glires</taxon>
        <taxon>Rodentia</taxon>
        <taxon>Myomorpha</taxon>
        <taxon>Muroidea</taxon>
        <taxon>Muridae</taxon>
        <taxon>Murinae</taxon>
        <taxon>Rattus</taxon>
    </lineage>
</organism>
<dbReference type="InterPro" id="IPR000276">
    <property type="entry name" value="GPCR_Rhodpsn"/>
</dbReference>
<dbReference type="Pfam" id="PF00001">
    <property type="entry name" value="7tm_1"/>
    <property type="match status" value="1"/>
</dbReference>
<evidence type="ECO:0000256" key="4">
    <source>
        <dbReference type="ARBA" id="ARBA00023040"/>
    </source>
</evidence>
<dbReference type="SUPFAM" id="SSF81321">
    <property type="entry name" value="Family A G protein-coupled receptor-like"/>
    <property type="match status" value="1"/>
</dbReference>
<dbReference type="PANTHER" id="PTHR11334:SF8">
    <property type="entry name" value="MAS-RELATED G-PROTEIN COUPLED RECEPTOR MEMBER B8"/>
    <property type="match status" value="1"/>
</dbReference>
<reference evidence="11" key="1">
    <citation type="journal article" date="2014" name="Gene">
        <title>Comparative genomic analysis of eutherian Mas-related G protein-coupled receptor genes.</title>
        <authorList>
            <person name="Premzl M."/>
        </authorList>
    </citation>
    <scope>NUCLEOTIDE SEQUENCE</scope>
    <source>
        <strain evidence="11">N/A</strain>
    </source>
</reference>
<feature type="transmembrane region" description="Helical" evidence="8">
    <location>
        <begin position="298"/>
        <end position="317"/>
    </location>
</feature>
<comment type="subcellular location">
    <subcellularLocation>
        <location evidence="1">Membrane</location>
        <topology evidence="1">Multi-pass membrane protein</topology>
    </subcellularLocation>
</comment>
<dbReference type="RGD" id="2320559">
    <property type="gene designation" value="LOC100361204"/>
</dbReference>
<evidence type="ECO:0000256" key="3">
    <source>
        <dbReference type="ARBA" id="ARBA00022989"/>
    </source>
</evidence>
<keyword evidence="6 11" id="KW-0675">Receptor</keyword>
<feature type="transmembrane region" description="Helical" evidence="8">
    <location>
        <begin position="130"/>
        <end position="154"/>
    </location>
</feature>
<evidence type="ECO:0000256" key="6">
    <source>
        <dbReference type="ARBA" id="ARBA00023170"/>
    </source>
</evidence>
<keyword evidence="4" id="KW-0297">G-protein coupled receptor</keyword>
<dbReference type="RGD" id="738051">
    <property type="gene designation" value="Mrgprb13"/>
</dbReference>
<evidence type="ECO:0000313" key="13">
    <source>
        <dbReference type="RGD" id="41298225"/>
    </source>
</evidence>
<dbReference type="RGD" id="41298225">
    <property type="gene designation" value="LOC120093062"/>
</dbReference>
<dbReference type="GO" id="GO:0016020">
    <property type="term" value="C:membrane"/>
    <property type="evidence" value="ECO:0007669"/>
    <property type="project" value="UniProtKB-SubCell"/>
</dbReference>
<dbReference type="GO" id="GO:0004930">
    <property type="term" value="F:G protein-coupled receptor activity"/>
    <property type="evidence" value="ECO:0007669"/>
    <property type="project" value="UniProtKB-KW"/>
</dbReference>
<reference evidence="11" key="3">
    <citation type="journal article" date="2019" name="Gene Rep">
        <title>Eutherian third-party data gene collections.</title>
        <authorList>
            <person name="Premzl M."/>
        </authorList>
    </citation>
    <scope>NUCLEOTIDE SEQUENCE</scope>
    <source>
        <strain evidence="11">N/A</strain>
    </source>
</reference>
<evidence type="ECO:0000256" key="5">
    <source>
        <dbReference type="ARBA" id="ARBA00023136"/>
    </source>
</evidence>
<feature type="transmembrane region" description="Helical" evidence="8">
    <location>
        <begin position="63"/>
        <end position="86"/>
    </location>
</feature>
<dbReference type="InterPro" id="IPR026234">
    <property type="entry name" value="MRGPCRFAMILY"/>
</dbReference>
<feature type="transmembrane region" description="Helical" evidence="8">
    <location>
        <begin position="175"/>
        <end position="194"/>
    </location>
</feature>
<evidence type="ECO:0000259" key="9">
    <source>
        <dbReference type="PROSITE" id="PS50262"/>
    </source>
</evidence>
<evidence type="ECO:0000256" key="2">
    <source>
        <dbReference type="ARBA" id="ARBA00022692"/>
    </source>
</evidence>
<keyword evidence="3 8" id="KW-1133">Transmembrane helix</keyword>
<dbReference type="PANTHER" id="PTHR11334">
    <property type="entry name" value="MAS-RELATED G-PROTEIN COUPLED RECEPTOR"/>
    <property type="match status" value="1"/>
</dbReference>
<evidence type="ECO:0000256" key="8">
    <source>
        <dbReference type="SAM" id="Phobius"/>
    </source>
</evidence>
<sequence>MYIYRYQGVPENQRVQSMSLCPVFLSRSVPSMDSSIPDPEADLIQLNGSYHTETSPCVIESRVMILLSIIIAFFGLAGNAMVLWLLAFRMRRNVFSVYILNLAGANFLFLCTHTAFSLEKIIVLFHSVHIHIPLLFYTLSTLAYLAGVSMVTAISAEYWLSGIWPYWYQGQRLKHTTTVICTGLWGLALLLSLLEGKSCGFLGSTYNQDVCWKLDFIIVAWLLVLFAVLSRSIQVLLVRIFCGSQRTPVTKLHVTIVLTALVLVICGFPFGIIFYLLYWTTEVYYIMPCNSFHETILLLSYINSCANPIICLLVGSIRHCRFQCGTLRLLLHRAMQDIPEEEGEELEEVVGERVQSSIP</sequence>
<feature type="transmembrane region" description="Helical" evidence="8">
    <location>
        <begin position="214"/>
        <end position="242"/>
    </location>
</feature>
<dbReference type="Gene3D" id="1.20.1070.10">
    <property type="entry name" value="Rhodopsin 7-helix transmembrane proteins"/>
    <property type="match status" value="1"/>
</dbReference>
<reference evidence="11" key="2">
    <citation type="journal article" date="2016" name="Data Brief">
        <title>Curated eutherian third party data gene data sets.</title>
        <authorList>
            <person name="Premzl M."/>
        </authorList>
    </citation>
    <scope>NUCLEOTIDE SEQUENCE</scope>
    <source>
        <strain evidence="11">N/A</strain>
    </source>
</reference>
<dbReference type="FunFam" id="1.20.1070.10:FF:000140">
    <property type="entry name" value="Mas-related G-protein coupled receptor member X2"/>
    <property type="match status" value="1"/>
</dbReference>
<dbReference type="EMBL" id="HG426126">
    <property type="protein sequence ID" value="CDG86244.1"/>
    <property type="molecule type" value="Genomic_DNA"/>
</dbReference>
<proteinExistence type="predicted"/>
<feature type="transmembrane region" description="Helical" evidence="8">
    <location>
        <begin position="254"/>
        <end position="278"/>
    </location>
</feature>
<name>W8W3M6_RAT</name>
<feature type="transmembrane region" description="Helical" evidence="8">
    <location>
        <begin position="98"/>
        <end position="118"/>
    </location>
</feature>
<dbReference type="CDD" id="cd15107">
    <property type="entry name" value="7tmA_MrgprB"/>
    <property type="match status" value="1"/>
</dbReference>
<protein>
    <submittedName>
        <fullName evidence="10">Mas-related G protein-coupled receptor g4</fullName>
    </submittedName>
    <submittedName>
        <fullName evidence="11">Mas-related G protein-coupled receptor g5</fullName>
    </submittedName>
</protein>